<evidence type="ECO:0000313" key="1">
    <source>
        <dbReference type="EMBL" id="KAJ4311982.1"/>
    </source>
</evidence>
<name>A0A9W8W4Y0_9HYPO</name>
<dbReference type="OrthoDB" id="5224238at2759"/>
<dbReference type="EMBL" id="JAPEUR010000309">
    <property type="protein sequence ID" value="KAJ4311982.1"/>
    <property type="molecule type" value="Genomic_DNA"/>
</dbReference>
<accession>A0A9W8W4Y0</accession>
<gene>
    <name evidence="1" type="ORF">N0V84_010175</name>
</gene>
<evidence type="ECO:0000313" key="2">
    <source>
        <dbReference type="Proteomes" id="UP001140502"/>
    </source>
</evidence>
<reference evidence="1" key="1">
    <citation type="submission" date="2022-10" db="EMBL/GenBank/DDBJ databases">
        <title>Tapping the CABI collections for fungal endophytes: first genome assemblies for Collariella, Neodidymelliopsis, Ascochyta clinopodiicola, Didymella pomorum, Didymosphaeria variabile, Neocosmospora piperis and Neocucurbitaria cava.</title>
        <authorList>
            <person name="Hill R."/>
        </authorList>
    </citation>
    <scope>NUCLEOTIDE SEQUENCE</scope>
    <source>
        <strain evidence="1">IMI 366586</strain>
    </source>
</reference>
<comment type="caution">
    <text evidence="1">The sequence shown here is derived from an EMBL/GenBank/DDBJ whole genome shotgun (WGS) entry which is preliminary data.</text>
</comment>
<organism evidence="1 2">
    <name type="scientific">Fusarium piperis</name>
    <dbReference type="NCBI Taxonomy" id="1435070"/>
    <lineage>
        <taxon>Eukaryota</taxon>
        <taxon>Fungi</taxon>
        <taxon>Dikarya</taxon>
        <taxon>Ascomycota</taxon>
        <taxon>Pezizomycotina</taxon>
        <taxon>Sordariomycetes</taxon>
        <taxon>Hypocreomycetidae</taxon>
        <taxon>Hypocreales</taxon>
        <taxon>Nectriaceae</taxon>
        <taxon>Fusarium</taxon>
        <taxon>Fusarium solani species complex</taxon>
    </lineage>
</organism>
<dbReference type="Proteomes" id="UP001140502">
    <property type="component" value="Unassembled WGS sequence"/>
</dbReference>
<dbReference type="AlphaFoldDB" id="A0A9W8W4Y0"/>
<keyword evidence="2" id="KW-1185">Reference proteome</keyword>
<protein>
    <submittedName>
        <fullName evidence="1">Uncharacterized protein</fullName>
    </submittedName>
</protein>
<proteinExistence type="predicted"/>
<sequence>MQLLKTTMTEPFIWRPPLRSPGDASRALYRPCLQVPAEIARELARSRFNGVVWKHDGVILNRLSQIPDLGSLIRSVKFNLTRTDRDMFQEALAEIKDPQKRAETEDLYLSSQGEATEPSPFPRKLVAASLKNLPNLESVTFTWVECPWKKHMAIDGPSFEEESLARAGNEVFKTQQTIIEALRERNLPLKSLTLEPFMPRCVLALSSFDPAVSTVFSSITELTLKLDYGVDVFKPDYLECFISLMPNIRRLSIHAWSVNDEASGIDICKMKRLRYLESVDFSGLKFKYGTLANFFSHHGSTIKQINLNNLFLWREPVGKRSLGWDDMFLGMKKRLTALEGIRISGTFTDDAGQHRVFFRYDDPNVDMHSGSCLSETEESASLEDYVLEKVESFTPPQPEWRALHHRNARKRTWALPTPPPESY</sequence>